<comment type="caution">
    <text evidence="3">The sequence shown here is derived from an EMBL/GenBank/DDBJ whole genome shotgun (WGS) entry which is preliminary data.</text>
</comment>
<feature type="transmembrane region" description="Helical" evidence="1">
    <location>
        <begin position="150"/>
        <end position="172"/>
    </location>
</feature>
<proteinExistence type="predicted"/>
<organism evidence="3 5">
    <name type="scientific">Endobacter medicaginis</name>
    <dbReference type="NCBI Taxonomy" id="1181271"/>
    <lineage>
        <taxon>Bacteria</taxon>
        <taxon>Pseudomonadati</taxon>
        <taxon>Pseudomonadota</taxon>
        <taxon>Alphaproteobacteria</taxon>
        <taxon>Acetobacterales</taxon>
        <taxon>Acetobacteraceae</taxon>
        <taxon>Endobacter</taxon>
    </lineage>
</organism>
<feature type="transmembrane region" description="Helical" evidence="1">
    <location>
        <begin position="216"/>
        <end position="234"/>
    </location>
</feature>
<evidence type="ECO:0000313" key="3">
    <source>
        <dbReference type="EMBL" id="MBB3175569.1"/>
    </source>
</evidence>
<dbReference type="GO" id="GO:0008237">
    <property type="term" value="F:metallopeptidase activity"/>
    <property type="evidence" value="ECO:0007669"/>
    <property type="project" value="UniProtKB-KW"/>
</dbReference>
<dbReference type="PANTHER" id="PTHR39430:SF1">
    <property type="entry name" value="PROTEASE"/>
    <property type="match status" value="1"/>
</dbReference>
<dbReference type="EMBL" id="JABXXQ010000175">
    <property type="protein sequence ID" value="NVN30566.1"/>
    <property type="molecule type" value="Genomic_DNA"/>
</dbReference>
<evidence type="ECO:0000313" key="4">
    <source>
        <dbReference type="EMBL" id="NVN30566.1"/>
    </source>
</evidence>
<feature type="transmembrane region" description="Helical" evidence="1">
    <location>
        <begin position="24"/>
        <end position="41"/>
    </location>
</feature>
<dbReference type="Proteomes" id="UP000565205">
    <property type="component" value="Unassembled WGS sequence"/>
</dbReference>
<sequence>MTSPFALTATSGVIAPGRWQIPRILGWMLAILVVTVIELSLQSIIREKLTTNPTVIIGAAFVTVALAYGTYVLLVRKVEKRPVFELALRPAILELPLGILVGGGITASVMLVLLALGDVSFQAASWTDWGHDIRETLGTGFLEELLARLIIFRLLSCAFGIRSGVVVSAALFGAAHLHNPGATILSSAAIAIEAGLLLSGFYIATNRIWMSIGAHAGWNFTLGSIFGAPVSGMAGEGSLMTAHFDPAAPAWLTGGSFGPEASVITAAVGLSVFALTILIARRKRGGL</sequence>
<feature type="domain" description="CAAX prenyl protease 2/Lysostaphin resistance protein A-like" evidence="2">
    <location>
        <begin position="136"/>
        <end position="220"/>
    </location>
</feature>
<feature type="transmembrane region" description="Helical" evidence="1">
    <location>
        <begin position="184"/>
        <end position="204"/>
    </location>
</feature>
<dbReference type="InterPro" id="IPR003675">
    <property type="entry name" value="Rce1/LyrA-like_dom"/>
</dbReference>
<feature type="transmembrane region" description="Helical" evidence="1">
    <location>
        <begin position="95"/>
        <end position="116"/>
    </location>
</feature>
<evidence type="ECO:0000256" key="1">
    <source>
        <dbReference type="SAM" id="Phobius"/>
    </source>
</evidence>
<dbReference type="AlphaFoldDB" id="A0A839V7R7"/>
<name>A0A839V7R7_9PROT</name>
<dbReference type="EMBL" id="JACHXV010000047">
    <property type="protein sequence ID" value="MBB3175569.1"/>
    <property type="molecule type" value="Genomic_DNA"/>
</dbReference>
<keyword evidence="1" id="KW-1133">Transmembrane helix</keyword>
<dbReference type="GO" id="GO:0080120">
    <property type="term" value="P:CAAX-box protein maturation"/>
    <property type="evidence" value="ECO:0007669"/>
    <property type="project" value="UniProtKB-ARBA"/>
</dbReference>
<dbReference type="RefSeq" id="WP_176624201.1">
    <property type="nucleotide sequence ID" value="NZ_JABXXQ010000175.1"/>
</dbReference>
<reference evidence="4 6" key="1">
    <citation type="submission" date="2020-06" db="EMBL/GenBank/DDBJ databases">
        <title>Description of novel acetic acid bacteria.</title>
        <authorList>
            <person name="Sombolestani A."/>
        </authorList>
    </citation>
    <scope>NUCLEOTIDE SEQUENCE [LARGE SCALE GENOMIC DNA]</scope>
    <source>
        <strain evidence="4 6">LMG 26838</strain>
    </source>
</reference>
<evidence type="ECO:0000259" key="2">
    <source>
        <dbReference type="Pfam" id="PF02517"/>
    </source>
</evidence>
<dbReference type="Proteomes" id="UP000557688">
    <property type="component" value="Unassembled WGS sequence"/>
</dbReference>
<gene>
    <name evidence="3" type="ORF">FHR90_003430</name>
    <name evidence="4" type="ORF">HUK83_09525</name>
</gene>
<keyword evidence="1" id="KW-0472">Membrane</keyword>
<evidence type="ECO:0000313" key="5">
    <source>
        <dbReference type="Proteomes" id="UP000557688"/>
    </source>
</evidence>
<evidence type="ECO:0000313" key="6">
    <source>
        <dbReference type="Proteomes" id="UP000565205"/>
    </source>
</evidence>
<keyword evidence="1" id="KW-0812">Transmembrane</keyword>
<protein>
    <submittedName>
        <fullName evidence="4">CPBP family intramembrane metalloprotease</fullName>
    </submittedName>
</protein>
<reference evidence="3 5" key="2">
    <citation type="submission" date="2020-08" db="EMBL/GenBank/DDBJ databases">
        <title>Genomic Encyclopedia of Type Strains, Phase III (KMG-III): the genomes of soil and plant-associated and newly described type strains.</title>
        <authorList>
            <person name="Whitman W."/>
        </authorList>
    </citation>
    <scope>NUCLEOTIDE SEQUENCE [LARGE SCALE GENOMIC DNA]</scope>
    <source>
        <strain evidence="3 5">CECT 8088</strain>
    </source>
</reference>
<feature type="transmembrane region" description="Helical" evidence="1">
    <location>
        <begin position="53"/>
        <end position="75"/>
    </location>
</feature>
<dbReference type="GO" id="GO:0004175">
    <property type="term" value="F:endopeptidase activity"/>
    <property type="evidence" value="ECO:0007669"/>
    <property type="project" value="UniProtKB-ARBA"/>
</dbReference>
<feature type="transmembrane region" description="Helical" evidence="1">
    <location>
        <begin position="261"/>
        <end position="280"/>
    </location>
</feature>
<keyword evidence="4" id="KW-0378">Hydrolase</keyword>
<accession>A0A839V7R7</accession>
<dbReference type="PANTHER" id="PTHR39430">
    <property type="entry name" value="MEMBRANE-ASSOCIATED PROTEASE-RELATED"/>
    <property type="match status" value="1"/>
</dbReference>
<keyword evidence="4" id="KW-0645">Protease</keyword>
<keyword evidence="5" id="KW-1185">Reference proteome</keyword>
<dbReference type="Pfam" id="PF02517">
    <property type="entry name" value="Rce1-like"/>
    <property type="match status" value="1"/>
</dbReference>
<dbReference type="GO" id="GO:0006508">
    <property type="term" value="P:proteolysis"/>
    <property type="evidence" value="ECO:0007669"/>
    <property type="project" value="UniProtKB-KW"/>
</dbReference>
<keyword evidence="4" id="KW-0482">Metalloprotease</keyword>